<dbReference type="Pfam" id="PF00534">
    <property type="entry name" value="Glycos_transf_1"/>
    <property type="match status" value="1"/>
</dbReference>
<evidence type="ECO:0000259" key="2">
    <source>
        <dbReference type="Pfam" id="PF13439"/>
    </source>
</evidence>
<dbReference type="AlphaFoldDB" id="A0A420ZDN2"/>
<dbReference type="Proteomes" id="UP000281261">
    <property type="component" value="Unassembled WGS sequence"/>
</dbReference>
<proteinExistence type="predicted"/>
<dbReference type="InterPro" id="IPR028098">
    <property type="entry name" value="Glyco_trans_4-like_N"/>
</dbReference>
<evidence type="ECO:0000259" key="1">
    <source>
        <dbReference type="Pfam" id="PF00534"/>
    </source>
</evidence>
<evidence type="ECO:0000313" key="4">
    <source>
        <dbReference type="Proteomes" id="UP000281261"/>
    </source>
</evidence>
<dbReference type="PANTHER" id="PTHR45947:SF3">
    <property type="entry name" value="SULFOQUINOVOSYL TRANSFERASE SQD2"/>
    <property type="match status" value="1"/>
</dbReference>
<comment type="caution">
    <text evidence="3">The sequence shown here is derived from an EMBL/GenBank/DDBJ whole genome shotgun (WGS) entry which is preliminary data.</text>
</comment>
<dbReference type="Gene3D" id="3.40.50.2000">
    <property type="entry name" value="Glycogen Phosphorylase B"/>
    <property type="match status" value="2"/>
</dbReference>
<dbReference type="InterPro" id="IPR001296">
    <property type="entry name" value="Glyco_trans_1"/>
</dbReference>
<dbReference type="EMBL" id="QMNG01000001">
    <property type="protein sequence ID" value="RLC37858.1"/>
    <property type="molecule type" value="Genomic_DNA"/>
</dbReference>
<reference evidence="3 4" key="1">
    <citation type="submission" date="2018-06" db="EMBL/GenBank/DDBJ databases">
        <title>Extensive metabolic versatility and redundancy in microbially diverse, dynamic hydrothermal sediments.</title>
        <authorList>
            <person name="Dombrowski N."/>
            <person name="Teske A."/>
            <person name="Baker B.J."/>
        </authorList>
    </citation>
    <scope>NUCLEOTIDE SEQUENCE [LARGE SCALE GENOMIC DNA]</scope>
    <source>
        <strain evidence="3">B79_G16</strain>
    </source>
</reference>
<gene>
    <name evidence="3" type="ORF">DRH29_00375</name>
</gene>
<accession>A0A420ZDN2</accession>
<sequence length="374" mass="41658">MSKRISVFEIIADSSLTGAPRHLLTLMSGIDKVKFIPTVITPAGPLVAELKKRKIPVFQVPMKGRADRAAINAIFKLLKKYEPDIIHTHGQRAGLVGRLASRSLHIKRIHTEHTYTHDFRLGNPLLHVTHLQVMKALDRWTDKVIAVSNAVKKFLIESKITKPDKITVVYNGITPLRSKISEKDIEEFRKKNGIQPEDFIIGTVGSLNPAKDTATLIKAFARIAKSVPRAKLVIVGRGHLKHFLERLAKKQKIEDKVVFTGSLANVLPALSTFKIFVLPSLSEAFGITLLEAMKVGVPIVATRVGGIPEIITHNHNGLLVEPKSPKKLSATLLKLINDKKLMRKLCSNHAKTVEKFSAETMIRKTEDVYKSLFK</sequence>
<feature type="domain" description="Glycosyl transferase family 1" evidence="1">
    <location>
        <begin position="184"/>
        <end position="348"/>
    </location>
</feature>
<name>A0A420ZDN2_UNCK3</name>
<dbReference type="CDD" id="cd03801">
    <property type="entry name" value="GT4_PimA-like"/>
    <property type="match status" value="1"/>
</dbReference>
<feature type="domain" description="Glycosyltransferase subfamily 4-like N-terminal" evidence="2">
    <location>
        <begin position="18"/>
        <end position="174"/>
    </location>
</feature>
<dbReference type="InterPro" id="IPR050194">
    <property type="entry name" value="Glycosyltransferase_grp1"/>
</dbReference>
<protein>
    <recommendedName>
        <fullName evidence="5">Glycosyltransferase family 1 protein</fullName>
    </recommendedName>
</protein>
<evidence type="ECO:0008006" key="5">
    <source>
        <dbReference type="Google" id="ProtNLM"/>
    </source>
</evidence>
<evidence type="ECO:0000313" key="3">
    <source>
        <dbReference type="EMBL" id="RLC37858.1"/>
    </source>
</evidence>
<dbReference type="GO" id="GO:0016757">
    <property type="term" value="F:glycosyltransferase activity"/>
    <property type="evidence" value="ECO:0007669"/>
    <property type="project" value="InterPro"/>
</dbReference>
<dbReference type="SUPFAM" id="SSF53756">
    <property type="entry name" value="UDP-Glycosyltransferase/glycogen phosphorylase"/>
    <property type="match status" value="1"/>
</dbReference>
<dbReference type="PANTHER" id="PTHR45947">
    <property type="entry name" value="SULFOQUINOVOSYL TRANSFERASE SQD2"/>
    <property type="match status" value="1"/>
</dbReference>
<dbReference type="Pfam" id="PF13439">
    <property type="entry name" value="Glyco_transf_4"/>
    <property type="match status" value="1"/>
</dbReference>
<organism evidence="3 4">
    <name type="scientific">candidate division Kazan bacterium</name>
    <dbReference type="NCBI Taxonomy" id="2202143"/>
    <lineage>
        <taxon>Bacteria</taxon>
        <taxon>Bacteria division Kazan-3B-28</taxon>
    </lineage>
</organism>